<keyword evidence="1 2" id="KW-0597">Phosphoprotein</keyword>
<dbReference type="InterPro" id="IPR050595">
    <property type="entry name" value="Bact_response_regulator"/>
</dbReference>
<comment type="caution">
    <text evidence="5">The sequence shown here is derived from an EMBL/GenBank/DDBJ whole genome shotgun (WGS) entry which is preliminary data.</text>
</comment>
<dbReference type="GO" id="GO:0000160">
    <property type="term" value="P:phosphorelay signal transduction system"/>
    <property type="evidence" value="ECO:0007669"/>
    <property type="project" value="InterPro"/>
</dbReference>
<evidence type="ECO:0000259" key="4">
    <source>
        <dbReference type="PROSITE" id="PS50110"/>
    </source>
</evidence>
<dbReference type="SUPFAM" id="SSF52172">
    <property type="entry name" value="CheY-like"/>
    <property type="match status" value="1"/>
</dbReference>
<accession>A0A2S6IWI5</accession>
<feature type="modified residue" description="4-aspartylphosphate" evidence="2">
    <location>
        <position position="93"/>
    </location>
</feature>
<dbReference type="EMBL" id="PTJD01000001">
    <property type="protein sequence ID" value="PPK98693.1"/>
    <property type="molecule type" value="Genomic_DNA"/>
</dbReference>
<gene>
    <name evidence="5" type="ORF">CLV92_101393</name>
</gene>
<dbReference type="Gene3D" id="3.40.50.2300">
    <property type="match status" value="1"/>
</dbReference>
<dbReference type="InterPro" id="IPR001789">
    <property type="entry name" value="Sig_transdc_resp-reg_receiver"/>
</dbReference>
<organism evidence="5 6">
    <name type="scientific">Kineococcus xinjiangensis</name>
    <dbReference type="NCBI Taxonomy" id="512762"/>
    <lineage>
        <taxon>Bacteria</taxon>
        <taxon>Bacillati</taxon>
        <taxon>Actinomycetota</taxon>
        <taxon>Actinomycetes</taxon>
        <taxon>Kineosporiales</taxon>
        <taxon>Kineosporiaceae</taxon>
        <taxon>Kineococcus</taxon>
    </lineage>
</organism>
<dbReference type="OrthoDB" id="3197131at2"/>
<dbReference type="PANTHER" id="PTHR44591:SF3">
    <property type="entry name" value="RESPONSE REGULATORY DOMAIN-CONTAINING PROTEIN"/>
    <property type="match status" value="1"/>
</dbReference>
<evidence type="ECO:0000256" key="2">
    <source>
        <dbReference type="PROSITE-ProRule" id="PRU00169"/>
    </source>
</evidence>
<feature type="domain" description="Response regulatory" evidence="4">
    <location>
        <begin position="44"/>
        <end position="159"/>
    </location>
</feature>
<dbReference type="PANTHER" id="PTHR44591">
    <property type="entry name" value="STRESS RESPONSE REGULATOR PROTEIN 1"/>
    <property type="match status" value="1"/>
</dbReference>
<dbReference type="SMART" id="SM00448">
    <property type="entry name" value="REC"/>
    <property type="match status" value="1"/>
</dbReference>
<feature type="region of interest" description="Disordered" evidence="3">
    <location>
        <begin position="13"/>
        <end position="37"/>
    </location>
</feature>
<dbReference type="RefSeq" id="WP_104431060.1">
    <property type="nucleotide sequence ID" value="NZ_PTJD01000001.1"/>
</dbReference>
<reference evidence="5 6" key="1">
    <citation type="submission" date="2018-02" db="EMBL/GenBank/DDBJ databases">
        <title>Genomic Encyclopedia of Archaeal and Bacterial Type Strains, Phase II (KMG-II): from individual species to whole genera.</title>
        <authorList>
            <person name="Goeker M."/>
        </authorList>
    </citation>
    <scope>NUCLEOTIDE SEQUENCE [LARGE SCALE GENOMIC DNA]</scope>
    <source>
        <strain evidence="5 6">DSM 22857</strain>
    </source>
</reference>
<sequence length="164" mass="17319">MAAAPALLPAVAPMARRRRRTEREDFRRRAAAPTPVVGGTRSPRVLIADDDVVIRQVLAVRLQGLGFAPQTASTGDRAYHLALHNPFDVLLLDVSMPGLTGVEVTQLVRRLAVPQPAILLISACVGGGDVGEVLEAGADGYLRKPFGVAELSARLDEVMAAHGG</sequence>
<dbReference type="Proteomes" id="UP000239485">
    <property type="component" value="Unassembled WGS sequence"/>
</dbReference>
<evidence type="ECO:0000256" key="3">
    <source>
        <dbReference type="SAM" id="MobiDB-lite"/>
    </source>
</evidence>
<keyword evidence="6" id="KW-1185">Reference proteome</keyword>
<dbReference type="AlphaFoldDB" id="A0A2S6IWI5"/>
<dbReference type="PROSITE" id="PS50110">
    <property type="entry name" value="RESPONSE_REGULATORY"/>
    <property type="match status" value="1"/>
</dbReference>
<name>A0A2S6IWI5_9ACTN</name>
<dbReference type="CDD" id="cd17574">
    <property type="entry name" value="REC_OmpR"/>
    <property type="match status" value="1"/>
</dbReference>
<dbReference type="Pfam" id="PF00072">
    <property type="entry name" value="Response_reg"/>
    <property type="match status" value="1"/>
</dbReference>
<evidence type="ECO:0000313" key="5">
    <source>
        <dbReference type="EMBL" id="PPK98693.1"/>
    </source>
</evidence>
<protein>
    <submittedName>
        <fullName evidence="5">Response regulator receiver domain-containing protein</fullName>
    </submittedName>
</protein>
<dbReference type="InterPro" id="IPR011006">
    <property type="entry name" value="CheY-like_superfamily"/>
</dbReference>
<proteinExistence type="predicted"/>
<evidence type="ECO:0000313" key="6">
    <source>
        <dbReference type="Proteomes" id="UP000239485"/>
    </source>
</evidence>
<evidence type="ECO:0000256" key="1">
    <source>
        <dbReference type="ARBA" id="ARBA00022553"/>
    </source>
</evidence>